<dbReference type="GO" id="GO:0006271">
    <property type="term" value="P:DNA strand elongation involved in DNA replication"/>
    <property type="evidence" value="ECO:0007669"/>
    <property type="project" value="TreeGrafter"/>
</dbReference>
<comment type="function">
    <text evidence="9">Confers DNA tethering and processivity to DNA polymerases and other proteins. Acts as a clamp, forming a ring around DNA (a reaction catalyzed by the clamp-loading complex) which diffuses in an ATP-independent manner freely and bidirectionally along dsDNA. Initially characterized for its ability to contact the catalytic subunit of DNA polymerase III (Pol III), a complex, multichain enzyme responsible for most of the replicative synthesis in bacteria; Pol III exhibits 3'-5' exonuclease proofreading activity. The beta chain is required for initiation of replication as well as for processivity of DNA replication.</text>
</comment>
<keyword evidence="5 9" id="KW-0548">Nucleotidyltransferase</keyword>
<sequence>MKLTIDRDVLADAVAWTAHALPHRPSAPVLAGLLLDASADGLTISAFDYDTSRRTTTAADVAEPGRVLLPGRVLAEVVKALPKQQVTIALSGTEVTISCGNAEFALLTMPVEDYPKLPEPPDAVGEVDAQQLAAAVAQVAPAASRDETLPMLTGMRVDTDAGHLTLAATDRYRIAARDLTWQPTTPGAGVGVMIPGRLLHDITKSLPAGEATIGVGDSLASLQTSGRTTTVRLLDPQFIDYRARLNIDYPIWAEVTAAELTAAVKRVTLVAERGNNGVRLAFADGQVTVRAGGADTGRGTEVLDADLDGDAIEIAFQAPLLLDGLAGVDGRARIGMTTPAKPALILPAGADDPDYRYLVMALRLS</sequence>
<evidence type="ECO:0000256" key="6">
    <source>
        <dbReference type="ARBA" id="ARBA00022705"/>
    </source>
</evidence>
<keyword evidence="14" id="KW-1185">Reference proteome</keyword>
<keyword evidence="6 9" id="KW-0235">DNA replication</keyword>
<comment type="similarity">
    <text evidence="2 9">Belongs to the beta sliding clamp family.</text>
</comment>
<dbReference type="GO" id="GO:0005737">
    <property type="term" value="C:cytoplasm"/>
    <property type="evidence" value="ECO:0007669"/>
    <property type="project" value="UniProtKB-SubCell"/>
</dbReference>
<dbReference type="Proteomes" id="UP000199111">
    <property type="component" value="Unassembled WGS sequence"/>
</dbReference>
<dbReference type="PANTHER" id="PTHR30478">
    <property type="entry name" value="DNA POLYMERASE III SUBUNIT BETA"/>
    <property type="match status" value="1"/>
</dbReference>
<dbReference type="SUPFAM" id="SSF55979">
    <property type="entry name" value="DNA clamp"/>
    <property type="match status" value="3"/>
</dbReference>
<evidence type="ECO:0000256" key="5">
    <source>
        <dbReference type="ARBA" id="ARBA00022695"/>
    </source>
</evidence>
<evidence type="ECO:0000259" key="10">
    <source>
        <dbReference type="Pfam" id="PF00712"/>
    </source>
</evidence>
<evidence type="ECO:0000313" key="14">
    <source>
        <dbReference type="Proteomes" id="UP000199111"/>
    </source>
</evidence>
<dbReference type="Pfam" id="PF02768">
    <property type="entry name" value="DNA_pol3_beta_3"/>
    <property type="match status" value="1"/>
</dbReference>
<keyword evidence="4 9" id="KW-0808">Transferase</keyword>
<dbReference type="GeneID" id="96302923"/>
<keyword evidence="7 9" id="KW-0239">DNA-directed DNA polymerase</keyword>
<evidence type="ECO:0000259" key="12">
    <source>
        <dbReference type="Pfam" id="PF02768"/>
    </source>
</evidence>
<gene>
    <name evidence="13" type="ORF">SAMN05216275_14132</name>
</gene>
<dbReference type="InterPro" id="IPR022635">
    <property type="entry name" value="DNA_polIII_beta_C"/>
</dbReference>
<dbReference type="Pfam" id="PF02767">
    <property type="entry name" value="DNA_pol3_beta_2"/>
    <property type="match status" value="1"/>
</dbReference>
<dbReference type="EMBL" id="FOQY01000041">
    <property type="protein sequence ID" value="SFK92013.1"/>
    <property type="molecule type" value="Genomic_DNA"/>
</dbReference>
<reference evidence="14" key="1">
    <citation type="submission" date="2016-10" db="EMBL/GenBank/DDBJ databases">
        <authorList>
            <person name="Varghese N."/>
            <person name="Submissions S."/>
        </authorList>
    </citation>
    <scope>NUCLEOTIDE SEQUENCE [LARGE SCALE GENOMIC DNA]</scope>
    <source>
        <strain evidence="14">CGMCC 4.2126</strain>
    </source>
</reference>
<evidence type="ECO:0000256" key="9">
    <source>
        <dbReference type="PIRNR" id="PIRNR000804"/>
    </source>
</evidence>
<dbReference type="CDD" id="cd00140">
    <property type="entry name" value="beta_clamp"/>
    <property type="match status" value="1"/>
</dbReference>
<evidence type="ECO:0000259" key="11">
    <source>
        <dbReference type="Pfam" id="PF02767"/>
    </source>
</evidence>
<dbReference type="InterPro" id="IPR022637">
    <property type="entry name" value="DNA_polIII_beta_cen"/>
</dbReference>
<evidence type="ECO:0000256" key="4">
    <source>
        <dbReference type="ARBA" id="ARBA00022679"/>
    </source>
</evidence>
<name>A0A1I4DG37_9ACTN</name>
<dbReference type="NCBIfam" id="TIGR00663">
    <property type="entry name" value="dnan"/>
    <property type="match status" value="1"/>
</dbReference>
<dbReference type="InterPro" id="IPR022634">
    <property type="entry name" value="DNA_polIII_beta_N"/>
</dbReference>
<protein>
    <recommendedName>
        <fullName evidence="9">Beta sliding clamp</fullName>
    </recommendedName>
</protein>
<proteinExistence type="inferred from homology"/>
<dbReference type="Pfam" id="PF00712">
    <property type="entry name" value="DNA_pol3_beta"/>
    <property type="match status" value="1"/>
</dbReference>
<keyword evidence="8" id="KW-0238">DNA-binding</keyword>
<accession>A0A1I4DG37</accession>
<evidence type="ECO:0000256" key="3">
    <source>
        <dbReference type="ARBA" id="ARBA00022490"/>
    </source>
</evidence>
<evidence type="ECO:0000313" key="13">
    <source>
        <dbReference type="EMBL" id="SFK92013.1"/>
    </source>
</evidence>
<organism evidence="13 14">
    <name type="scientific">Streptosporangium canum</name>
    <dbReference type="NCBI Taxonomy" id="324952"/>
    <lineage>
        <taxon>Bacteria</taxon>
        <taxon>Bacillati</taxon>
        <taxon>Actinomycetota</taxon>
        <taxon>Actinomycetes</taxon>
        <taxon>Streptosporangiales</taxon>
        <taxon>Streptosporangiaceae</taxon>
        <taxon>Streptosporangium</taxon>
    </lineage>
</organism>
<dbReference type="RefSeq" id="WP_093891457.1">
    <property type="nucleotide sequence ID" value="NZ_FOQY01000041.1"/>
</dbReference>
<dbReference type="GO" id="GO:0003887">
    <property type="term" value="F:DNA-directed DNA polymerase activity"/>
    <property type="evidence" value="ECO:0007669"/>
    <property type="project" value="UniProtKB-UniRule"/>
</dbReference>
<evidence type="ECO:0000256" key="8">
    <source>
        <dbReference type="ARBA" id="ARBA00023125"/>
    </source>
</evidence>
<dbReference type="GO" id="GO:0003677">
    <property type="term" value="F:DNA binding"/>
    <property type="evidence" value="ECO:0007669"/>
    <property type="project" value="UniProtKB-UniRule"/>
</dbReference>
<comment type="subunit">
    <text evidence="9">Forms a ring-shaped head-to-tail homodimer around DNA.</text>
</comment>
<dbReference type="SMART" id="SM00480">
    <property type="entry name" value="POL3Bc"/>
    <property type="match status" value="1"/>
</dbReference>
<evidence type="ECO:0000256" key="7">
    <source>
        <dbReference type="ARBA" id="ARBA00022932"/>
    </source>
</evidence>
<dbReference type="Gene3D" id="3.10.150.10">
    <property type="entry name" value="DNA Polymerase III, subunit A, domain 2"/>
    <property type="match status" value="3"/>
</dbReference>
<feature type="domain" description="DNA polymerase III beta sliding clamp central" evidence="11">
    <location>
        <begin position="127"/>
        <end position="238"/>
    </location>
</feature>
<dbReference type="PANTHER" id="PTHR30478:SF0">
    <property type="entry name" value="BETA SLIDING CLAMP"/>
    <property type="match status" value="1"/>
</dbReference>
<dbReference type="GO" id="GO:0008408">
    <property type="term" value="F:3'-5' exonuclease activity"/>
    <property type="evidence" value="ECO:0007669"/>
    <property type="project" value="InterPro"/>
</dbReference>
<dbReference type="AlphaFoldDB" id="A0A1I4DG37"/>
<evidence type="ECO:0000256" key="1">
    <source>
        <dbReference type="ARBA" id="ARBA00004496"/>
    </source>
</evidence>
<dbReference type="GO" id="GO:0009360">
    <property type="term" value="C:DNA polymerase III complex"/>
    <property type="evidence" value="ECO:0007669"/>
    <property type="project" value="InterPro"/>
</dbReference>
<dbReference type="InterPro" id="IPR046938">
    <property type="entry name" value="DNA_clamp_sf"/>
</dbReference>
<feature type="domain" description="DNA polymerase III beta sliding clamp C-terminal" evidence="12">
    <location>
        <begin position="253"/>
        <end position="360"/>
    </location>
</feature>
<comment type="subcellular location">
    <subcellularLocation>
        <location evidence="1 9">Cytoplasm</location>
    </subcellularLocation>
</comment>
<evidence type="ECO:0000256" key="2">
    <source>
        <dbReference type="ARBA" id="ARBA00010752"/>
    </source>
</evidence>
<feature type="domain" description="DNA polymerase III beta sliding clamp N-terminal" evidence="10">
    <location>
        <begin position="1"/>
        <end position="118"/>
    </location>
</feature>
<keyword evidence="3 9" id="KW-0963">Cytoplasm</keyword>
<dbReference type="PIRSF" id="PIRSF000804">
    <property type="entry name" value="DNA_pol_III_b"/>
    <property type="match status" value="1"/>
</dbReference>
<dbReference type="InterPro" id="IPR001001">
    <property type="entry name" value="DNA_polIII_beta"/>
</dbReference>